<sequence>MRILCLHGYGTSGAIMRSQMHAVISQADPSYEFVFLDGEYECPPAQGLGGSVDGPTLCFNKAFGPDEIQSSLDHLDDFIETEGPFDGILGFSQGGSLALSYLLRDAETKSLDFSQGHSSCSSPSPAASSTVSSHSTSPPRPSFKFAIFLSTIVAFSPRQEFALDLLTTLTTDDRTILHGFPYETEMRDYKSMSEPQERALFFDALGLVLDTSLSGGFIAPDTDLGLEAFTQSLAPKTEEAISCIPRIIHPSLLFPLHQVPIPTVHVIGRRDEPALVSLSRLMEKVCEPTLVRSLAHEGAHDVPRNPRDVRAFWAAVDWAVAEGLRLAW</sequence>
<dbReference type="GeneID" id="19159403"/>
<gene>
    <name evidence="3" type="ORF">A1O1_04522</name>
</gene>
<dbReference type="InterPro" id="IPR005645">
    <property type="entry name" value="FSH-like_dom"/>
</dbReference>
<dbReference type="RefSeq" id="XP_007723604.1">
    <property type="nucleotide sequence ID" value="XM_007725414.1"/>
</dbReference>
<proteinExistence type="predicted"/>
<keyword evidence="1" id="KW-0378">Hydrolase</keyword>
<evidence type="ECO:0000259" key="2">
    <source>
        <dbReference type="Pfam" id="PF03959"/>
    </source>
</evidence>
<dbReference type="PANTHER" id="PTHR48070:SF4">
    <property type="entry name" value="ESTERASE ALNB"/>
    <property type="match status" value="1"/>
</dbReference>
<feature type="domain" description="Serine hydrolase" evidence="2">
    <location>
        <begin position="1"/>
        <end position="309"/>
    </location>
</feature>
<dbReference type="PANTHER" id="PTHR48070">
    <property type="entry name" value="ESTERASE OVCA2"/>
    <property type="match status" value="1"/>
</dbReference>
<dbReference type="GO" id="GO:0016787">
    <property type="term" value="F:hydrolase activity"/>
    <property type="evidence" value="ECO:0007669"/>
    <property type="project" value="UniProtKB-KW"/>
</dbReference>
<dbReference type="GO" id="GO:0005737">
    <property type="term" value="C:cytoplasm"/>
    <property type="evidence" value="ECO:0007669"/>
    <property type="project" value="TreeGrafter"/>
</dbReference>
<keyword evidence="4" id="KW-1185">Reference proteome</keyword>
<dbReference type="Pfam" id="PF03959">
    <property type="entry name" value="FSH1"/>
    <property type="match status" value="1"/>
</dbReference>
<dbReference type="HOGENOM" id="CLU_051938_4_1_1"/>
<organism evidence="3 4">
    <name type="scientific">Capronia coronata CBS 617.96</name>
    <dbReference type="NCBI Taxonomy" id="1182541"/>
    <lineage>
        <taxon>Eukaryota</taxon>
        <taxon>Fungi</taxon>
        <taxon>Dikarya</taxon>
        <taxon>Ascomycota</taxon>
        <taxon>Pezizomycotina</taxon>
        <taxon>Eurotiomycetes</taxon>
        <taxon>Chaetothyriomycetidae</taxon>
        <taxon>Chaetothyriales</taxon>
        <taxon>Herpotrichiellaceae</taxon>
        <taxon>Capronia</taxon>
    </lineage>
</organism>
<dbReference type="InterPro" id="IPR029058">
    <property type="entry name" value="AB_hydrolase_fold"/>
</dbReference>
<dbReference type="InterPro" id="IPR050593">
    <property type="entry name" value="LovG"/>
</dbReference>
<dbReference type="SUPFAM" id="SSF53474">
    <property type="entry name" value="alpha/beta-Hydrolases"/>
    <property type="match status" value="1"/>
</dbReference>
<evidence type="ECO:0000313" key="3">
    <source>
        <dbReference type="EMBL" id="EXJ91410.1"/>
    </source>
</evidence>
<dbReference type="AlphaFoldDB" id="W9YP35"/>
<accession>W9YP35</accession>
<dbReference type="GO" id="GO:0019748">
    <property type="term" value="P:secondary metabolic process"/>
    <property type="evidence" value="ECO:0007669"/>
    <property type="project" value="TreeGrafter"/>
</dbReference>
<protein>
    <recommendedName>
        <fullName evidence="2">Serine hydrolase domain-containing protein</fullName>
    </recommendedName>
</protein>
<dbReference type="Gene3D" id="3.40.50.1820">
    <property type="entry name" value="alpha/beta hydrolase"/>
    <property type="match status" value="1"/>
</dbReference>
<comment type="caution">
    <text evidence="3">The sequence shown here is derived from an EMBL/GenBank/DDBJ whole genome shotgun (WGS) entry which is preliminary data.</text>
</comment>
<dbReference type="Proteomes" id="UP000019484">
    <property type="component" value="Unassembled WGS sequence"/>
</dbReference>
<dbReference type="EMBL" id="AMWN01000003">
    <property type="protein sequence ID" value="EXJ91410.1"/>
    <property type="molecule type" value="Genomic_DNA"/>
</dbReference>
<dbReference type="STRING" id="1182541.W9YP35"/>
<evidence type="ECO:0000313" key="4">
    <source>
        <dbReference type="Proteomes" id="UP000019484"/>
    </source>
</evidence>
<reference evidence="3 4" key="1">
    <citation type="submission" date="2013-03" db="EMBL/GenBank/DDBJ databases">
        <title>The Genome Sequence of Capronia coronata CBS 617.96.</title>
        <authorList>
            <consortium name="The Broad Institute Genomics Platform"/>
            <person name="Cuomo C."/>
            <person name="de Hoog S."/>
            <person name="Gorbushina A."/>
            <person name="Walker B."/>
            <person name="Young S.K."/>
            <person name="Zeng Q."/>
            <person name="Gargeya S."/>
            <person name="Fitzgerald M."/>
            <person name="Haas B."/>
            <person name="Abouelleil A."/>
            <person name="Allen A.W."/>
            <person name="Alvarado L."/>
            <person name="Arachchi H.M."/>
            <person name="Berlin A.M."/>
            <person name="Chapman S.B."/>
            <person name="Gainer-Dewar J."/>
            <person name="Goldberg J."/>
            <person name="Griggs A."/>
            <person name="Gujja S."/>
            <person name="Hansen M."/>
            <person name="Howarth C."/>
            <person name="Imamovic A."/>
            <person name="Ireland A."/>
            <person name="Larimer J."/>
            <person name="McCowan C."/>
            <person name="Murphy C."/>
            <person name="Pearson M."/>
            <person name="Poon T.W."/>
            <person name="Priest M."/>
            <person name="Roberts A."/>
            <person name="Saif S."/>
            <person name="Shea T."/>
            <person name="Sisk P."/>
            <person name="Sykes S."/>
            <person name="Wortman J."/>
            <person name="Nusbaum C."/>
            <person name="Birren B."/>
        </authorList>
    </citation>
    <scope>NUCLEOTIDE SEQUENCE [LARGE SCALE GENOMIC DNA]</scope>
    <source>
        <strain evidence="3 4">CBS 617.96</strain>
    </source>
</reference>
<dbReference type="OrthoDB" id="414698at2759"/>
<dbReference type="eggNOG" id="KOG2551">
    <property type="taxonomic scope" value="Eukaryota"/>
</dbReference>
<dbReference type="GO" id="GO:0005634">
    <property type="term" value="C:nucleus"/>
    <property type="evidence" value="ECO:0007669"/>
    <property type="project" value="TreeGrafter"/>
</dbReference>
<name>W9YP35_9EURO</name>
<evidence type="ECO:0000256" key="1">
    <source>
        <dbReference type="ARBA" id="ARBA00022801"/>
    </source>
</evidence>